<name>A0A5C3NXW2_9APHY</name>
<dbReference type="STRING" id="1314778.A0A5C3NXW2"/>
<feature type="compositionally biased region" description="Low complexity" evidence="1">
    <location>
        <begin position="13"/>
        <end position="45"/>
    </location>
</feature>
<dbReference type="AlphaFoldDB" id="A0A5C3NXW2"/>
<proteinExistence type="predicted"/>
<feature type="compositionally biased region" description="Polar residues" evidence="1">
    <location>
        <begin position="1"/>
        <end position="12"/>
    </location>
</feature>
<gene>
    <name evidence="2" type="ORF">K466DRAFT_666708</name>
</gene>
<dbReference type="Proteomes" id="UP000308197">
    <property type="component" value="Unassembled WGS sequence"/>
</dbReference>
<protein>
    <submittedName>
        <fullName evidence="2">Uncharacterized protein</fullName>
    </submittedName>
</protein>
<evidence type="ECO:0000256" key="1">
    <source>
        <dbReference type="SAM" id="MobiDB-lite"/>
    </source>
</evidence>
<evidence type="ECO:0000313" key="2">
    <source>
        <dbReference type="EMBL" id="TFK82101.1"/>
    </source>
</evidence>
<reference evidence="2 3" key="1">
    <citation type="journal article" date="2019" name="Nat. Ecol. Evol.">
        <title>Megaphylogeny resolves global patterns of mushroom evolution.</title>
        <authorList>
            <person name="Varga T."/>
            <person name="Krizsan K."/>
            <person name="Foldi C."/>
            <person name="Dima B."/>
            <person name="Sanchez-Garcia M."/>
            <person name="Sanchez-Ramirez S."/>
            <person name="Szollosi G.J."/>
            <person name="Szarkandi J.G."/>
            <person name="Papp V."/>
            <person name="Albert L."/>
            <person name="Andreopoulos W."/>
            <person name="Angelini C."/>
            <person name="Antonin V."/>
            <person name="Barry K.W."/>
            <person name="Bougher N.L."/>
            <person name="Buchanan P."/>
            <person name="Buyck B."/>
            <person name="Bense V."/>
            <person name="Catcheside P."/>
            <person name="Chovatia M."/>
            <person name="Cooper J."/>
            <person name="Damon W."/>
            <person name="Desjardin D."/>
            <person name="Finy P."/>
            <person name="Geml J."/>
            <person name="Haridas S."/>
            <person name="Hughes K."/>
            <person name="Justo A."/>
            <person name="Karasinski D."/>
            <person name="Kautmanova I."/>
            <person name="Kiss B."/>
            <person name="Kocsube S."/>
            <person name="Kotiranta H."/>
            <person name="LaButti K.M."/>
            <person name="Lechner B.E."/>
            <person name="Liimatainen K."/>
            <person name="Lipzen A."/>
            <person name="Lukacs Z."/>
            <person name="Mihaltcheva S."/>
            <person name="Morgado L.N."/>
            <person name="Niskanen T."/>
            <person name="Noordeloos M.E."/>
            <person name="Ohm R.A."/>
            <person name="Ortiz-Santana B."/>
            <person name="Ovrebo C."/>
            <person name="Racz N."/>
            <person name="Riley R."/>
            <person name="Savchenko A."/>
            <person name="Shiryaev A."/>
            <person name="Soop K."/>
            <person name="Spirin V."/>
            <person name="Szebenyi C."/>
            <person name="Tomsovsky M."/>
            <person name="Tulloss R.E."/>
            <person name="Uehling J."/>
            <person name="Grigoriev I.V."/>
            <person name="Vagvolgyi C."/>
            <person name="Papp T."/>
            <person name="Martin F.M."/>
            <person name="Miettinen O."/>
            <person name="Hibbett D.S."/>
            <person name="Nagy L.G."/>
        </authorList>
    </citation>
    <scope>NUCLEOTIDE SEQUENCE [LARGE SCALE GENOMIC DNA]</scope>
    <source>
        <strain evidence="2 3">HHB13444</strain>
    </source>
</reference>
<feature type="region of interest" description="Disordered" evidence="1">
    <location>
        <begin position="299"/>
        <end position="339"/>
    </location>
</feature>
<feature type="compositionally biased region" description="Polar residues" evidence="1">
    <location>
        <begin position="46"/>
        <end position="74"/>
    </location>
</feature>
<organism evidence="2 3">
    <name type="scientific">Polyporus arcularius HHB13444</name>
    <dbReference type="NCBI Taxonomy" id="1314778"/>
    <lineage>
        <taxon>Eukaryota</taxon>
        <taxon>Fungi</taxon>
        <taxon>Dikarya</taxon>
        <taxon>Basidiomycota</taxon>
        <taxon>Agaricomycotina</taxon>
        <taxon>Agaricomycetes</taxon>
        <taxon>Polyporales</taxon>
        <taxon>Polyporaceae</taxon>
        <taxon>Polyporus</taxon>
    </lineage>
</organism>
<dbReference type="InParanoid" id="A0A5C3NXW2"/>
<feature type="compositionally biased region" description="Low complexity" evidence="1">
    <location>
        <begin position="299"/>
        <end position="312"/>
    </location>
</feature>
<keyword evidence="3" id="KW-1185">Reference proteome</keyword>
<sequence>MAVQTRTKATDNSPRSRAPSPAASPSSSQDTLSSLSDISDNNTNLPATPQTASQPVGNSTTTTPASTRQSSPPKSGSACIMGVAILRSPCIPDDSKPRTLEFDVQFWVSESDPPLTARLRYFNGKDFVFEQGRNVCVIAATVAQSVASAFPSDGRSWTEYDLIGDIFWLLPTPGVSGGARTNPVVVVSGATNDIDRTAATFKLCAAQYVQQLGSAGKLPVSVTIPDTGRYKKAKPLPFNEGSNATVIGHLMHVERAPALDAPSHDVSDNDDLAAPPPAEYLGLQLENVVYFPRNSYLSSNTSAAPTTPTPASKRNAFRFQFDSPLDDELDPKGKRVRRE</sequence>
<dbReference type="EMBL" id="ML211521">
    <property type="protein sequence ID" value="TFK82101.1"/>
    <property type="molecule type" value="Genomic_DNA"/>
</dbReference>
<feature type="region of interest" description="Disordered" evidence="1">
    <location>
        <begin position="1"/>
        <end position="76"/>
    </location>
</feature>
<accession>A0A5C3NXW2</accession>
<evidence type="ECO:0000313" key="3">
    <source>
        <dbReference type="Proteomes" id="UP000308197"/>
    </source>
</evidence>